<dbReference type="PANTHER" id="PTHR30154">
    <property type="entry name" value="LEUCINE-RESPONSIVE REGULATORY PROTEIN"/>
    <property type="match status" value="1"/>
</dbReference>
<keyword evidence="1" id="KW-0805">Transcription regulation</keyword>
<evidence type="ECO:0000259" key="5">
    <source>
        <dbReference type="PROSITE" id="PS50956"/>
    </source>
</evidence>
<dbReference type="InterPro" id="IPR019887">
    <property type="entry name" value="Tscrpt_reg_AsnC/Lrp_C"/>
</dbReference>
<dbReference type="GO" id="GO:0005829">
    <property type="term" value="C:cytosol"/>
    <property type="evidence" value="ECO:0007669"/>
    <property type="project" value="TreeGrafter"/>
</dbReference>
<keyword evidence="7" id="KW-1185">Reference proteome</keyword>
<dbReference type="InterPro" id="IPR036388">
    <property type="entry name" value="WH-like_DNA-bd_sf"/>
</dbReference>
<comment type="caution">
    <text evidence="6">The sequence shown here is derived from an EMBL/GenBank/DDBJ whole genome shotgun (WGS) entry which is preliminary data.</text>
</comment>
<dbReference type="AlphaFoldDB" id="A0A6I2F4V2"/>
<dbReference type="Proteomes" id="UP000431080">
    <property type="component" value="Unassembled WGS sequence"/>
</dbReference>
<dbReference type="GO" id="GO:0043565">
    <property type="term" value="F:sequence-specific DNA binding"/>
    <property type="evidence" value="ECO:0007669"/>
    <property type="project" value="InterPro"/>
</dbReference>
<dbReference type="EMBL" id="WJIF01000006">
    <property type="protein sequence ID" value="MRG60475.1"/>
    <property type="molecule type" value="Genomic_DNA"/>
</dbReference>
<accession>A0A6I2F4V2</accession>
<evidence type="ECO:0000256" key="3">
    <source>
        <dbReference type="ARBA" id="ARBA00023163"/>
    </source>
</evidence>
<dbReference type="InterPro" id="IPR036390">
    <property type="entry name" value="WH_DNA-bd_sf"/>
</dbReference>
<dbReference type="SUPFAM" id="SSF46785">
    <property type="entry name" value="Winged helix' DNA-binding domain"/>
    <property type="match status" value="1"/>
</dbReference>
<dbReference type="GO" id="GO:0043200">
    <property type="term" value="P:response to amino acid"/>
    <property type="evidence" value="ECO:0007669"/>
    <property type="project" value="TreeGrafter"/>
</dbReference>
<dbReference type="Gene3D" id="3.30.70.920">
    <property type="match status" value="2"/>
</dbReference>
<feature type="region of interest" description="Disordered" evidence="4">
    <location>
        <begin position="1"/>
        <end position="28"/>
    </location>
</feature>
<dbReference type="InterPro" id="IPR011008">
    <property type="entry name" value="Dimeric_a/b-barrel"/>
</dbReference>
<name>A0A6I2F4V2_9MICO</name>
<gene>
    <name evidence="6" type="ORF">GE115_11450</name>
</gene>
<keyword evidence="2" id="KW-0238">DNA-binding</keyword>
<dbReference type="SUPFAM" id="SSF54909">
    <property type="entry name" value="Dimeric alpha+beta barrel"/>
    <property type="match status" value="2"/>
</dbReference>
<feature type="domain" description="HTH asnC-type" evidence="5">
    <location>
        <begin position="61"/>
        <end position="108"/>
    </location>
</feature>
<evidence type="ECO:0000256" key="4">
    <source>
        <dbReference type="SAM" id="MobiDB-lite"/>
    </source>
</evidence>
<sequence length="387" mass="42071">MSHVRHSSLSCAMRRLRPGGMRPPRGPAILPPVEWDRRQARVDCKKHAEMNAQLNARQQIMDDLDRRIVGALLASPRASNAQISEVVFTSEATVSRRVARLIAQGTVRVIGVLDGEATRRTRSLFVRLRCRPGAAHRSAERLAAWPECGSVKLLTGSVECVAEINYTSNEHLLAITLEQLPALDGVLAVWSNQVIRRFATPHSWLPALLPDELVEQLRAQRLDPWHDPLPDRPATTDALDERIAAALAQDGRLGWQRLAELCDASPVTVRRHAESLMLSGALRMRTVVEPERIGLPVSAFVSLNVNPTQLGRAGELIAEHPSVLMISATTGDRNLCGEVALESDAALYAFISDTIGGLPGLQHADVAVALQSVKRAGRIVAAAAPAT</sequence>
<evidence type="ECO:0000313" key="7">
    <source>
        <dbReference type="Proteomes" id="UP000431080"/>
    </source>
</evidence>
<dbReference type="SMART" id="SM00344">
    <property type="entry name" value="HTH_ASNC"/>
    <property type="match status" value="2"/>
</dbReference>
<reference evidence="6 7" key="1">
    <citation type="submission" date="2019-10" db="EMBL/GenBank/DDBJ databases">
        <authorList>
            <person name="Nie G."/>
            <person name="Ming H."/>
            <person name="Yi B."/>
        </authorList>
    </citation>
    <scope>NUCLEOTIDE SEQUENCE [LARGE SCALE GENOMIC DNA]</scope>
    <source>
        <strain evidence="6 7">CFH 90414</strain>
    </source>
</reference>
<dbReference type="InterPro" id="IPR000485">
    <property type="entry name" value="AsnC-type_HTH_dom"/>
</dbReference>
<evidence type="ECO:0000256" key="1">
    <source>
        <dbReference type="ARBA" id="ARBA00023015"/>
    </source>
</evidence>
<dbReference type="InterPro" id="IPR019888">
    <property type="entry name" value="Tscrpt_reg_AsnC-like"/>
</dbReference>
<organism evidence="6 7">
    <name type="scientific">Agromyces agglutinans</name>
    <dbReference type="NCBI Taxonomy" id="2662258"/>
    <lineage>
        <taxon>Bacteria</taxon>
        <taxon>Bacillati</taxon>
        <taxon>Actinomycetota</taxon>
        <taxon>Actinomycetes</taxon>
        <taxon>Micrococcales</taxon>
        <taxon>Microbacteriaceae</taxon>
        <taxon>Agromyces</taxon>
    </lineage>
</organism>
<dbReference type="Pfam" id="PF01037">
    <property type="entry name" value="AsnC_trans_reg"/>
    <property type="match status" value="1"/>
</dbReference>
<dbReference type="PROSITE" id="PS50956">
    <property type="entry name" value="HTH_ASNC_2"/>
    <property type="match status" value="1"/>
</dbReference>
<keyword evidence="3" id="KW-0804">Transcription</keyword>
<proteinExistence type="predicted"/>
<dbReference type="Pfam" id="PF13404">
    <property type="entry name" value="HTH_AsnC-type"/>
    <property type="match status" value="1"/>
</dbReference>
<evidence type="ECO:0000313" key="6">
    <source>
        <dbReference type="EMBL" id="MRG60475.1"/>
    </source>
</evidence>
<dbReference type="PANTHER" id="PTHR30154:SF34">
    <property type="entry name" value="TRANSCRIPTIONAL REGULATOR AZLB"/>
    <property type="match status" value="1"/>
</dbReference>
<protein>
    <submittedName>
        <fullName evidence="6">AsnC family transcriptional regulator</fullName>
    </submittedName>
</protein>
<evidence type="ECO:0000256" key="2">
    <source>
        <dbReference type="ARBA" id="ARBA00023125"/>
    </source>
</evidence>
<dbReference type="Gene3D" id="1.10.10.10">
    <property type="entry name" value="Winged helix-like DNA-binding domain superfamily/Winged helix DNA-binding domain"/>
    <property type="match status" value="2"/>
</dbReference>